<evidence type="ECO:0000259" key="2">
    <source>
        <dbReference type="PROSITE" id="PS50887"/>
    </source>
</evidence>
<dbReference type="PANTHER" id="PTHR46663:SF2">
    <property type="entry name" value="GGDEF DOMAIN-CONTAINING PROTEIN"/>
    <property type="match status" value="1"/>
</dbReference>
<feature type="transmembrane region" description="Helical" evidence="1">
    <location>
        <begin position="72"/>
        <end position="93"/>
    </location>
</feature>
<accession>A0ABX2DUI3</accession>
<reference evidence="3 4" key="1">
    <citation type="submission" date="2020-05" db="EMBL/GenBank/DDBJ databases">
        <title>Paenibacillus glebae, sp. nov., Paenibacillus humi sp. nov., Paenibacillus pedi sp. nov., Paenibacillus terrestris sp. nov. and Paenibacillus terricola sp. nov., isolated from a forest top soil sample.</title>
        <authorList>
            <person name="Qi S."/>
            <person name="Carlier A."/>
            <person name="Cnockaert M."/>
            <person name="Vandamme P."/>
        </authorList>
    </citation>
    <scope>NUCLEOTIDE SEQUENCE [LARGE SCALE GENOMIC DNA]</scope>
    <source>
        <strain evidence="3 4">LMG 29502</strain>
    </source>
</reference>
<feature type="transmembrane region" description="Helical" evidence="1">
    <location>
        <begin position="6"/>
        <end position="23"/>
    </location>
</feature>
<dbReference type="InterPro" id="IPR000160">
    <property type="entry name" value="GGDEF_dom"/>
</dbReference>
<sequence>MSPTQVWIPVVCYWLPMLFFFYMGMDVLLRNPKKIEHRLVSVSILCYFLMFLEEYIRYMLPIEYSPVLAAAWFANVGILIPGLGFHLMARLIGLHKRMPKPWYPYLLHILVLAIPAGLISQRSYTSVEMFTTSGVWKWPVANAAYYGTLTASLLLSFVPIAMLRSARKWSAADPAYQEHKGIFKLLEYGSWVTILWVAVFGYFRFGEVLPPYTYIYGGLIWCFVLRLSMQRYEFLNHAGQRYQKMFQINSQAALLVSLSGSIKEANPSANKMFDRLALGPANLADLGGADIVAKLKAQEDIGEIEAVLRSGDGMIEVMINGDYVTVDHEIYAVLLIRDIRLRNQHLRQIAFMAYHDPLTELPNRRQFYDKLGEALAEADRTGGELAILLIDLDRFKQVNDRWGHEAGDLVLCRVAVMVRELVQPYGLAARFGGDEFVLFCPVGREGLTAAELEHRLHIAATQATLDYEGEELRIDMSIGISLYPRDGTAPDALLRHADKRMYAVKRGDVEGGHEI</sequence>
<dbReference type="SMART" id="SM00267">
    <property type="entry name" value="GGDEF"/>
    <property type="match status" value="1"/>
</dbReference>
<dbReference type="NCBIfam" id="TIGR00254">
    <property type="entry name" value="GGDEF"/>
    <property type="match status" value="1"/>
</dbReference>
<dbReference type="InterPro" id="IPR029787">
    <property type="entry name" value="Nucleotide_cyclase"/>
</dbReference>
<dbReference type="PROSITE" id="PS50887">
    <property type="entry name" value="GGDEF"/>
    <property type="match status" value="1"/>
</dbReference>
<keyword evidence="1" id="KW-0472">Membrane</keyword>
<dbReference type="EMBL" id="JABMKX010000014">
    <property type="protein sequence ID" value="NQX48353.1"/>
    <property type="molecule type" value="Genomic_DNA"/>
</dbReference>
<dbReference type="InterPro" id="IPR043128">
    <property type="entry name" value="Rev_trsase/Diguanyl_cyclase"/>
</dbReference>
<dbReference type="InterPro" id="IPR052163">
    <property type="entry name" value="DGC-Regulatory_Protein"/>
</dbReference>
<dbReference type="Proteomes" id="UP000711047">
    <property type="component" value="Unassembled WGS sequence"/>
</dbReference>
<name>A0ABX2DUI3_9BACL</name>
<keyword evidence="4" id="KW-1185">Reference proteome</keyword>
<feature type="transmembrane region" description="Helical" evidence="1">
    <location>
        <begin position="211"/>
        <end position="229"/>
    </location>
</feature>
<dbReference type="Pfam" id="PF00990">
    <property type="entry name" value="GGDEF"/>
    <property type="match status" value="1"/>
</dbReference>
<dbReference type="CDD" id="cd01949">
    <property type="entry name" value="GGDEF"/>
    <property type="match status" value="1"/>
</dbReference>
<evidence type="ECO:0000313" key="3">
    <source>
        <dbReference type="EMBL" id="NQX48353.1"/>
    </source>
</evidence>
<organism evidence="3 4">
    <name type="scientific">Paenibacillus tritici</name>
    <dbReference type="NCBI Taxonomy" id="1873425"/>
    <lineage>
        <taxon>Bacteria</taxon>
        <taxon>Bacillati</taxon>
        <taxon>Bacillota</taxon>
        <taxon>Bacilli</taxon>
        <taxon>Bacillales</taxon>
        <taxon>Paenibacillaceae</taxon>
        <taxon>Paenibacillus</taxon>
    </lineage>
</organism>
<keyword evidence="1" id="KW-0812">Transmembrane</keyword>
<dbReference type="PANTHER" id="PTHR46663">
    <property type="entry name" value="DIGUANYLATE CYCLASE DGCT-RELATED"/>
    <property type="match status" value="1"/>
</dbReference>
<evidence type="ECO:0000256" key="1">
    <source>
        <dbReference type="SAM" id="Phobius"/>
    </source>
</evidence>
<evidence type="ECO:0000313" key="4">
    <source>
        <dbReference type="Proteomes" id="UP000711047"/>
    </source>
</evidence>
<feature type="transmembrane region" description="Helical" evidence="1">
    <location>
        <begin position="35"/>
        <end position="52"/>
    </location>
</feature>
<comment type="caution">
    <text evidence="3">The sequence shown here is derived from an EMBL/GenBank/DDBJ whole genome shotgun (WGS) entry which is preliminary data.</text>
</comment>
<dbReference type="SUPFAM" id="SSF55073">
    <property type="entry name" value="Nucleotide cyclase"/>
    <property type="match status" value="1"/>
</dbReference>
<keyword evidence="1" id="KW-1133">Transmembrane helix</keyword>
<feature type="transmembrane region" description="Helical" evidence="1">
    <location>
        <begin position="105"/>
        <end position="124"/>
    </location>
</feature>
<dbReference type="RefSeq" id="WP_173138373.1">
    <property type="nucleotide sequence ID" value="NZ_JABMKX010000014.1"/>
</dbReference>
<proteinExistence type="predicted"/>
<feature type="transmembrane region" description="Helical" evidence="1">
    <location>
        <begin position="144"/>
        <end position="164"/>
    </location>
</feature>
<feature type="domain" description="GGDEF" evidence="2">
    <location>
        <begin position="383"/>
        <end position="515"/>
    </location>
</feature>
<feature type="transmembrane region" description="Helical" evidence="1">
    <location>
        <begin position="185"/>
        <end position="205"/>
    </location>
</feature>
<gene>
    <name evidence="3" type="ORF">HQN87_23775</name>
</gene>
<protein>
    <submittedName>
        <fullName evidence="3">Diguanylate cyclase</fullName>
    </submittedName>
</protein>
<dbReference type="Gene3D" id="3.30.70.270">
    <property type="match status" value="1"/>
</dbReference>